<dbReference type="InterPro" id="IPR044862">
    <property type="entry name" value="Pro_4_hyd_alph_FE2OG_OXY"/>
</dbReference>
<dbReference type="GeneID" id="18822726"/>
<dbReference type="HOGENOM" id="CLU_019613_2_1_1"/>
<gene>
    <name evidence="2" type="ORF">AGABI1DRAFT_109428</name>
</gene>
<reference evidence="3" key="1">
    <citation type="journal article" date="2012" name="Proc. Natl. Acad. Sci. U.S.A.">
        <title>Genome sequence of the button mushroom Agaricus bisporus reveals mechanisms governing adaptation to a humic-rich ecological niche.</title>
        <authorList>
            <person name="Morin E."/>
            <person name="Kohler A."/>
            <person name="Baker A.R."/>
            <person name="Foulongne-Oriol M."/>
            <person name="Lombard V."/>
            <person name="Nagy L.G."/>
            <person name="Ohm R.A."/>
            <person name="Patyshakuliyeva A."/>
            <person name="Brun A."/>
            <person name="Aerts A.L."/>
            <person name="Bailey A.M."/>
            <person name="Billette C."/>
            <person name="Coutinho P.M."/>
            <person name="Deakin G."/>
            <person name="Doddapaneni H."/>
            <person name="Floudas D."/>
            <person name="Grimwood J."/>
            <person name="Hilden K."/>
            <person name="Kuees U."/>
            <person name="LaButti K.M."/>
            <person name="Lapidus A."/>
            <person name="Lindquist E.A."/>
            <person name="Lucas S.M."/>
            <person name="Murat C."/>
            <person name="Riley R.W."/>
            <person name="Salamov A.A."/>
            <person name="Schmutz J."/>
            <person name="Subramanian V."/>
            <person name="Woesten H.A.B."/>
            <person name="Xu J."/>
            <person name="Eastwood D.C."/>
            <person name="Foster G.D."/>
            <person name="Sonnenberg A.S."/>
            <person name="Cullen D."/>
            <person name="de Vries R.P."/>
            <person name="Lundell T."/>
            <person name="Hibbett D.S."/>
            <person name="Henrissat B."/>
            <person name="Burton K.S."/>
            <person name="Kerrigan R.W."/>
            <person name="Challen M.P."/>
            <person name="Grigoriev I.V."/>
            <person name="Martin F."/>
        </authorList>
    </citation>
    <scope>NUCLEOTIDE SEQUENCE [LARGE SCALE GENOMIC DNA]</scope>
    <source>
        <strain evidence="3">JB137-S8 / ATCC MYA-4627 / FGSC 10392</strain>
    </source>
</reference>
<proteinExistence type="predicted"/>
<keyword evidence="3" id="KW-1185">Reference proteome</keyword>
<accession>K5XLN7</accession>
<protein>
    <recommendedName>
        <fullName evidence="1">Prolyl 4-hydroxylase alpha subunit Fe(2+) 2OG dioxygenase domain-containing protein</fullName>
    </recommendedName>
</protein>
<dbReference type="AlphaFoldDB" id="K5XLN7"/>
<dbReference type="eggNOG" id="ENOG502S98I">
    <property type="taxonomic scope" value="Eukaryota"/>
</dbReference>
<dbReference type="InParanoid" id="K5XLN7"/>
<dbReference type="RefSeq" id="XP_007333922.1">
    <property type="nucleotide sequence ID" value="XM_007333860.1"/>
</dbReference>
<dbReference type="PANTHER" id="PTHR33099:SF14">
    <property type="entry name" value="PROLYL 4-HYDROXYLASE ALPHA SUBUNIT FE(2+) 2OG DIOXYGENASE DOMAIN-CONTAINING PROTEIN"/>
    <property type="match status" value="1"/>
</dbReference>
<dbReference type="Pfam" id="PF13640">
    <property type="entry name" value="2OG-FeII_Oxy_3"/>
    <property type="match status" value="1"/>
</dbReference>
<evidence type="ECO:0000313" key="2">
    <source>
        <dbReference type="EMBL" id="EKM75455.1"/>
    </source>
</evidence>
<dbReference type="PANTHER" id="PTHR33099">
    <property type="entry name" value="FE2OG DIOXYGENASE DOMAIN-CONTAINING PROTEIN"/>
    <property type="match status" value="1"/>
</dbReference>
<dbReference type="EMBL" id="JH971413">
    <property type="protein sequence ID" value="EKM75455.1"/>
    <property type="molecule type" value="Genomic_DNA"/>
</dbReference>
<dbReference type="Gene3D" id="2.60.120.620">
    <property type="entry name" value="q2cbj1_9rhob like domain"/>
    <property type="match status" value="1"/>
</dbReference>
<evidence type="ECO:0000313" key="3">
    <source>
        <dbReference type="Proteomes" id="UP000008493"/>
    </source>
</evidence>
<organism evidence="2 3">
    <name type="scientific">Agaricus bisporus var. burnettii (strain JB137-S8 / ATCC MYA-4627 / FGSC 10392)</name>
    <name type="common">White button mushroom</name>
    <dbReference type="NCBI Taxonomy" id="597362"/>
    <lineage>
        <taxon>Eukaryota</taxon>
        <taxon>Fungi</taxon>
        <taxon>Dikarya</taxon>
        <taxon>Basidiomycota</taxon>
        <taxon>Agaricomycotina</taxon>
        <taxon>Agaricomycetes</taxon>
        <taxon>Agaricomycetidae</taxon>
        <taxon>Agaricales</taxon>
        <taxon>Agaricineae</taxon>
        <taxon>Agaricaceae</taxon>
        <taxon>Agaricus</taxon>
    </lineage>
</organism>
<dbReference type="Proteomes" id="UP000008493">
    <property type="component" value="Unassembled WGS sequence"/>
</dbReference>
<dbReference type="OMA" id="AYGNEPY"/>
<feature type="domain" description="Prolyl 4-hydroxylase alpha subunit Fe(2+) 2OG dioxygenase" evidence="1">
    <location>
        <begin position="123"/>
        <end position="215"/>
    </location>
</feature>
<sequence length="422" mass="47494">MDSTILRLRDSLAKQRNLYVPWTFGVVPITPTTSTLFYKSQDGTTSSISLSSTTTAQAEDLATVCKPATFGRNGEDVLDLTYRKAGKLDAGDFAWNFNPNSEVASGLFPWNSLKQGINFELYKLNVYGKDSFFKAHQDTPRGSNMFGSLVVILPFEHKGGKLLLRHRGREHAFDGYATLQEASVPSAAYIAFYSDIEHEVSSVESGNRVTITYNMYFSKAKEPPLFQAPIGSPLEHPFKAALRSFLENEGNIKAHPHLGFGLEHAYPFKTAITNPADMHLKGSDAVLVHILNDLDVEFSFYLLYILPDYKPEYSSLRLLSKKLLEGPEILDCENELSSDDRFDRMAVEEGSFLVSVAESPSRPRWGDWPKLYIESERFKTLPVTWVVLPNNEQLDNSPAMAYGNEPYVQDFYHQLCIVVTIR</sequence>
<name>K5XLN7_AGABU</name>
<dbReference type="OrthoDB" id="27483at2759"/>
<evidence type="ECO:0000259" key="1">
    <source>
        <dbReference type="Pfam" id="PF13640"/>
    </source>
</evidence>
<dbReference type="KEGG" id="abp:AGABI1DRAFT109428"/>